<dbReference type="EMBL" id="BDGJ01000207">
    <property type="protein sequence ID" value="GAW94234.1"/>
    <property type="molecule type" value="Genomic_DNA"/>
</dbReference>
<proteinExistence type="predicted"/>
<keyword evidence="2" id="KW-1185">Reference proteome</keyword>
<dbReference type="RefSeq" id="WP_088555224.1">
    <property type="nucleotide sequence ID" value="NZ_BDGJ01000207.1"/>
</dbReference>
<gene>
    <name evidence="1" type="ORF">KKC1_33450</name>
</gene>
<comment type="caution">
    <text evidence="1">The sequence shown here is derived from an EMBL/GenBank/DDBJ whole genome shotgun (WGS) entry which is preliminary data.</text>
</comment>
<dbReference type="Pfam" id="PF14084">
    <property type="entry name" value="DUF4264"/>
    <property type="match status" value="1"/>
</dbReference>
<evidence type="ECO:0000313" key="1">
    <source>
        <dbReference type="EMBL" id="GAW94234.1"/>
    </source>
</evidence>
<reference evidence="2" key="1">
    <citation type="journal article" date="2017" name="Appl. Environ. Microbiol.">
        <title>Genomic analysis of Calderihabitans maritimus KKC1, a thermophilic hydrogenogenic carboxydotrophic bacterium isolated from marine sediment.</title>
        <authorList>
            <person name="Omae K."/>
            <person name="Yoneda Y."/>
            <person name="Fukuyama Y."/>
            <person name="Yoshida T."/>
            <person name="Sako Y."/>
        </authorList>
    </citation>
    <scope>NUCLEOTIDE SEQUENCE [LARGE SCALE GENOMIC DNA]</scope>
    <source>
        <strain evidence="2">KKC1</strain>
    </source>
</reference>
<dbReference type="OrthoDB" id="2382360at2"/>
<evidence type="ECO:0008006" key="3">
    <source>
        <dbReference type="Google" id="ProtNLM"/>
    </source>
</evidence>
<dbReference type="InterPro" id="IPR012190">
    <property type="entry name" value="UCP036698"/>
</dbReference>
<sequence>MRKNKEQQLHPIATKTVGYHAELYKVVDFLNKTLKEYRLMFGLYQNSEDNTMTITVYKI</sequence>
<dbReference type="AlphaFoldDB" id="A0A1Z5HXJ5"/>
<organism evidence="1 2">
    <name type="scientific">Calderihabitans maritimus</name>
    <dbReference type="NCBI Taxonomy" id="1246530"/>
    <lineage>
        <taxon>Bacteria</taxon>
        <taxon>Bacillati</taxon>
        <taxon>Bacillota</taxon>
        <taxon>Clostridia</taxon>
        <taxon>Neomoorellales</taxon>
        <taxon>Calderihabitantaceae</taxon>
        <taxon>Calderihabitans</taxon>
    </lineage>
</organism>
<accession>A0A1Z5HXJ5</accession>
<dbReference type="Proteomes" id="UP000197032">
    <property type="component" value="Unassembled WGS sequence"/>
</dbReference>
<name>A0A1Z5HXJ5_9FIRM</name>
<evidence type="ECO:0000313" key="2">
    <source>
        <dbReference type="Proteomes" id="UP000197032"/>
    </source>
</evidence>
<protein>
    <recommendedName>
        <fullName evidence="3">DUF4264 domain-containing protein</fullName>
    </recommendedName>
</protein>